<comment type="caution">
    <text evidence="1">The sequence shown here is derived from an EMBL/GenBank/DDBJ whole genome shotgun (WGS) entry which is preliminary data.</text>
</comment>
<dbReference type="AlphaFoldDB" id="R9ICL0"/>
<reference evidence="1 2" key="1">
    <citation type="submission" date="2013-04" db="EMBL/GenBank/DDBJ databases">
        <title>The Genome Sequence of Bacteroides massiliensis dnLKV3.</title>
        <authorList>
            <consortium name="The Broad Institute Genomics Platform"/>
            <consortium name="The Broad Institute Genome Sequencing Center for Infectious Disease"/>
            <person name="Earl A."/>
            <person name="Xavier R."/>
            <person name="Kuhn K."/>
            <person name="Stappenbeck T."/>
            <person name="Walker B."/>
            <person name="Young S."/>
            <person name="Zeng Q."/>
            <person name="Gargeya S."/>
            <person name="Fitzgerald M."/>
            <person name="Haas B."/>
            <person name="Abouelleil A."/>
            <person name="Allen A.W."/>
            <person name="Alvarado L."/>
            <person name="Arachchi H.M."/>
            <person name="Berlin A.M."/>
            <person name="Chapman S.B."/>
            <person name="Gainer-Dewar J."/>
            <person name="Goldberg J."/>
            <person name="Griggs A."/>
            <person name="Gujja S."/>
            <person name="Hansen M."/>
            <person name="Howarth C."/>
            <person name="Imamovic A."/>
            <person name="Ireland A."/>
            <person name="Larimer J."/>
            <person name="McCowan C."/>
            <person name="Murphy C."/>
            <person name="Pearson M."/>
            <person name="Poon T.W."/>
            <person name="Priest M."/>
            <person name="Roberts A."/>
            <person name="Saif S."/>
            <person name="Shea T."/>
            <person name="Sisk P."/>
            <person name="Sykes S."/>
            <person name="Wortman J."/>
            <person name="Nusbaum C."/>
            <person name="Birren B."/>
        </authorList>
    </citation>
    <scope>NUCLEOTIDE SEQUENCE [LARGE SCALE GENOMIC DNA]</scope>
    <source>
        <strain evidence="2">dnLKV3</strain>
    </source>
</reference>
<organism evidence="1 2">
    <name type="scientific">Phocaeicola sartorii</name>
    <dbReference type="NCBI Taxonomy" id="671267"/>
    <lineage>
        <taxon>Bacteria</taxon>
        <taxon>Pseudomonadati</taxon>
        <taxon>Bacteroidota</taxon>
        <taxon>Bacteroidia</taxon>
        <taxon>Bacteroidales</taxon>
        <taxon>Bacteroidaceae</taxon>
        <taxon>Phocaeicola</taxon>
    </lineage>
</organism>
<evidence type="ECO:0000313" key="1">
    <source>
        <dbReference type="EMBL" id="EOS15084.1"/>
    </source>
</evidence>
<name>R9ICL0_9BACT</name>
<protein>
    <submittedName>
        <fullName evidence="1">Uncharacterized protein</fullName>
    </submittedName>
</protein>
<evidence type="ECO:0000313" key="2">
    <source>
        <dbReference type="Proteomes" id="UP000014200"/>
    </source>
</evidence>
<gene>
    <name evidence="1" type="ORF">C802_00417</name>
</gene>
<dbReference type="EMBL" id="ASSP01000005">
    <property type="protein sequence ID" value="EOS15084.1"/>
    <property type="molecule type" value="Genomic_DNA"/>
</dbReference>
<dbReference type="HOGENOM" id="CLU_2912854_0_0_10"/>
<accession>R9ICL0</accession>
<sequence length="61" mass="6964">MLNNMNLYTVLPELTPFLIIYSIKIITKKLLPDSLQKYEEYTGVSVSSTLICTCISSRTYV</sequence>
<proteinExistence type="predicted"/>
<keyword evidence="2" id="KW-1185">Reference proteome</keyword>
<dbReference type="Proteomes" id="UP000014200">
    <property type="component" value="Unassembled WGS sequence"/>
</dbReference>